<evidence type="ECO:0000313" key="12">
    <source>
        <dbReference type="EMBL" id="UUC46116.1"/>
    </source>
</evidence>
<dbReference type="CDD" id="cd09278">
    <property type="entry name" value="RNase_HI_prokaryote_like"/>
    <property type="match status" value="1"/>
</dbReference>
<evidence type="ECO:0000256" key="2">
    <source>
        <dbReference type="ARBA" id="ARBA00001946"/>
    </source>
</evidence>
<dbReference type="InterPro" id="IPR050092">
    <property type="entry name" value="RNase_H"/>
</dbReference>
<gene>
    <name evidence="12" type="primary">rnhA</name>
    <name evidence="12" type="ORF">NOX80_02665</name>
</gene>
<protein>
    <recommendedName>
        <fullName evidence="5">ribonuclease H</fullName>
        <ecNumber evidence="5">3.1.26.4</ecNumber>
    </recommendedName>
</protein>
<dbReference type="InterPro" id="IPR002156">
    <property type="entry name" value="RNaseH_domain"/>
</dbReference>
<keyword evidence="9 12" id="KW-0378">Hydrolase</keyword>
<comment type="cofactor">
    <cofactor evidence="2">
        <name>Mg(2+)</name>
        <dbReference type="ChEBI" id="CHEBI:18420"/>
    </cofactor>
</comment>
<dbReference type="Proteomes" id="UP001059844">
    <property type="component" value="Chromosome"/>
</dbReference>
<keyword evidence="13" id="KW-1185">Reference proteome</keyword>
<proteinExistence type="inferred from homology"/>
<reference evidence="12" key="1">
    <citation type="submission" date="2022-07" db="EMBL/GenBank/DDBJ databases">
        <title>Isolation, identification, and degradation of a PFOSA degrading strain from sewage treatment plant.</title>
        <authorList>
            <person name="Zhang L."/>
            <person name="Huo Y."/>
        </authorList>
    </citation>
    <scope>NUCLEOTIDE SEQUENCE</scope>
    <source>
        <strain evidence="12">C1</strain>
    </source>
</reference>
<evidence type="ECO:0000256" key="8">
    <source>
        <dbReference type="ARBA" id="ARBA00022759"/>
    </source>
</evidence>
<comment type="subunit">
    <text evidence="4">Monomer.</text>
</comment>
<evidence type="ECO:0000256" key="5">
    <source>
        <dbReference type="ARBA" id="ARBA00012180"/>
    </source>
</evidence>
<name>A0ABY5IXC0_9FLAO</name>
<dbReference type="Gene3D" id="3.30.420.10">
    <property type="entry name" value="Ribonuclease H-like superfamily/Ribonuclease H"/>
    <property type="match status" value="1"/>
</dbReference>
<dbReference type="InterPro" id="IPR036397">
    <property type="entry name" value="RNaseH_sf"/>
</dbReference>
<evidence type="ECO:0000256" key="7">
    <source>
        <dbReference type="ARBA" id="ARBA00022723"/>
    </source>
</evidence>
<dbReference type="SUPFAM" id="SSF53098">
    <property type="entry name" value="Ribonuclease H-like"/>
    <property type="match status" value="1"/>
</dbReference>
<evidence type="ECO:0000256" key="9">
    <source>
        <dbReference type="ARBA" id="ARBA00022801"/>
    </source>
</evidence>
<keyword evidence="7" id="KW-0479">Metal-binding</keyword>
<evidence type="ECO:0000313" key="13">
    <source>
        <dbReference type="Proteomes" id="UP001059844"/>
    </source>
</evidence>
<dbReference type="PANTHER" id="PTHR10642:SF26">
    <property type="entry name" value="RIBONUCLEASE H1"/>
    <property type="match status" value="1"/>
</dbReference>
<dbReference type="EC" id="3.1.26.4" evidence="5"/>
<dbReference type="PROSITE" id="PS50879">
    <property type="entry name" value="RNASE_H_1"/>
    <property type="match status" value="1"/>
</dbReference>
<evidence type="ECO:0000256" key="10">
    <source>
        <dbReference type="ARBA" id="ARBA00022842"/>
    </source>
</evidence>
<dbReference type="NCBIfam" id="NF001236">
    <property type="entry name" value="PRK00203.1"/>
    <property type="match status" value="1"/>
</dbReference>
<evidence type="ECO:0000256" key="1">
    <source>
        <dbReference type="ARBA" id="ARBA00000077"/>
    </source>
</evidence>
<feature type="domain" description="RNase H type-1" evidence="11">
    <location>
        <begin position="2"/>
        <end position="142"/>
    </location>
</feature>
<comment type="catalytic activity">
    <reaction evidence="1">
        <text>Endonucleolytic cleavage to 5'-phosphomonoester.</text>
        <dbReference type="EC" id="3.1.26.4"/>
    </reaction>
</comment>
<dbReference type="Pfam" id="PF00075">
    <property type="entry name" value="RNase_H"/>
    <property type="match status" value="1"/>
</dbReference>
<organism evidence="12 13">
    <name type="scientific">Flavobacterium cerinum</name>
    <dbReference type="NCBI Taxonomy" id="2502784"/>
    <lineage>
        <taxon>Bacteria</taxon>
        <taxon>Pseudomonadati</taxon>
        <taxon>Bacteroidota</taxon>
        <taxon>Flavobacteriia</taxon>
        <taxon>Flavobacteriales</taxon>
        <taxon>Flavobacteriaceae</taxon>
        <taxon>Flavobacterium</taxon>
    </lineage>
</organism>
<keyword evidence="8" id="KW-0255">Endonuclease</keyword>
<evidence type="ECO:0000256" key="3">
    <source>
        <dbReference type="ARBA" id="ARBA00005300"/>
    </source>
</evidence>
<sequence length="162" mass="18874">MHSHEVHIYTDGAAKGNPGPGGYGVILEWVGKPYKKEFYEGFRLTTNNRMELLAVIVGLEKLKIQGTRVLVVSDSKYVVDSVLKRWVFGWEKKNFTGKKNPDLWMRFLKIYRKHQVDFKWIKGHSNHPQNERCDQLAVMASQQEKLSIDAFYEREQRNEGMG</sequence>
<keyword evidence="10" id="KW-0460">Magnesium</keyword>
<comment type="similarity">
    <text evidence="3">Belongs to the RNase H family.</text>
</comment>
<dbReference type="InterPro" id="IPR012337">
    <property type="entry name" value="RNaseH-like_sf"/>
</dbReference>
<keyword evidence="6" id="KW-0540">Nuclease</keyword>
<evidence type="ECO:0000259" key="11">
    <source>
        <dbReference type="PROSITE" id="PS50879"/>
    </source>
</evidence>
<dbReference type="RefSeq" id="WP_256551794.1">
    <property type="nucleotide sequence ID" value="NZ_CP101751.1"/>
</dbReference>
<accession>A0ABY5IXC0</accession>
<evidence type="ECO:0000256" key="4">
    <source>
        <dbReference type="ARBA" id="ARBA00011245"/>
    </source>
</evidence>
<dbReference type="PANTHER" id="PTHR10642">
    <property type="entry name" value="RIBONUCLEASE H1"/>
    <property type="match status" value="1"/>
</dbReference>
<dbReference type="InterPro" id="IPR022892">
    <property type="entry name" value="RNaseHI"/>
</dbReference>
<evidence type="ECO:0000256" key="6">
    <source>
        <dbReference type="ARBA" id="ARBA00022722"/>
    </source>
</evidence>
<dbReference type="EMBL" id="CP101751">
    <property type="protein sequence ID" value="UUC46116.1"/>
    <property type="molecule type" value="Genomic_DNA"/>
</dbReference>
<dbReference type="GO" id="GO:0004523">
    <property type="term" value="F:RNA-DNA hybrid ribonuclease activity"/>
    <property type="evidence" value="ECO:0007669"/>
    <property type="project" value="UniProtKB-EC"/>
</dbReference>